<dbReference type="InterPro" id="IPR012337">
    <property type="entry name" value="RNaseH-like_sf"/>
</dbReference>
<dbReference type="STRING" id="1871336.BBG48_09810"/>
<dbReference type="AlphaFoldDB" id="A0A371IKD2"/>
<dbReference type="Proteomes" id="UP000093352">
    <property type="component" value="Unassembled WGS sequence"/>
</dbReference>
<dbReference type="InterPro" id="IPR038720">
    <property type="entry name" value="YprB_RNase_H-like_dom"/>
</dbReference>
<protein>
    <recommendedName>
        <fullName evidence="1">YprB ribonuclease H-like domain-containing protein</fullName>
    </recommendedName>
</protein>
<gene>
    <name evidence="2" type="ORF">BBG48_007625</name>
</gene>
<dbReference type="Pfam" id="PF13482">
    <property type="entry name" value="RNase_H_2"/>
    <property type="match status" value="1"/>
</dbReference>
<evidence type="ECO:0000313" key="3">
    <source>
        <dbReference type="Proteomes" id="UP000093352"/>
    </source>
</evidence>
<dbReference type="RefSeq" id="WP_068913196.1">
    <property type="nucleotide sequence ID" value="NZ_MBEW02000017.1"/>
</dbReference>
<accession>A0A371IKD2</accession>
<evidence type="ECO:0000313" key="2">
    <source>
        <dbReference type="EMBL" id="RDY20924.1"/>
    </source>
</evidence>
<comment type="caution">
    <text evidence="2">The sequence shown here is derived from an EMBL/GenBank/DDBJ whole genome shotgun (WGS) entry which is preliminary data.</text>
</comment>
<proteinExistence type="predicted"/>
<organism evidence="2 3">
    <name type="scientific">Criibacterium bergeronii</name>
    <dbReference type="NCBI Taxonomy" id="1871336"/>
    <lineage>
        <taxon>Bacteria</taxon>
        <taxon>Bacillati</taxon>
        <taxon>Bacillota</taxon>
        <taxon>Clostridia</taxon>
        <taxon>Peptostreptococcales</taxon>
        <taxon>Filifactoraceae</taxon>
        <taxon>Criibacterium</taxon>
    </lineage>
</organism>
<keyword evidence="3" id="KW-1185">Reference proteome</keyword>
<dbReference type="SUPFAM" id="SSF53098">
    <property type="entry name" value="Ribonuclease H-like"/>
    <property type="match status" value="1"/>
</dbReference>
<evidence type="ECO:0000259" key="1">
    <source>
        <dbReference type="Pfam" id="PF13482"/>
    </source>
</evidence>
<dbReference type="EMBL" id="MBEW02000017">
    <property type="protein sequence ID" value="RDY20924.1"/>
    <property type="molecule type" value="Genomic_DNA"/>
</dbReference>
<reference evidence="2 3" key="1">
    <citation type="journal article" date="2016" name="Genome Announc.">
        <title>Draft Genome Sequence of Criibacterium bergeronii gen. nov., sp. nov., Strain CCRI-22567T, Isolated from a Vaginal Sample from a Woman with Bacterial Vaginosis.</title>
        <authorList>
            <person name="Maheux A.F."/>
            <person name="Berube E."/>
            <person name="Boudreau D.K."/>
            <person name="Raymond F."/>
            <person name="Corbeil J."/>
            <person name="Roy P.H."/>
            <person name="Boissinot M."/>
            <person name="Omar R.F."/>
        </authorList>
    </citation>
    <scope>NUCLEOTIDE SEQUENCE [LARGE SCALE GENOMIC DNA]</scope>
    <source>
        <strain evidence="2 3">CCRI-22567</strain>
    </source>
</reference>
<name>A0A371IKD2_9FIRM</name>
<sequence>MIKMKIIDNNKLLDDCKLSKDIIFLDIEATGFSPKKDSIVGFSCASHFSQNKARFTQYFSFEEKAVIEKLLEALIGKNEIVTFSGDKFEFKFIESKLEKYDINFSFKDFILTDIQKSFKVFSKYFDLKENNRAYIENKFNLNKKNSYDMNSIARVLKFKPKNKKTKDKNQADEILFEKQSIDVDDIRGQALLELSKHSEEEIITLIALYDVLDNFKCSHSLEIKKNTHLILDEYDLIGDRLQLVFRADSYHKKAVYYNADFSEISIYKNRIIFTLYIKKISAYDCLSIAYETDCGYIPLIIDNEIIFENINYLISKYKDYFV</sequence>
<feature type="domain" description="YprB ribonuclease H-like" evidence="1">
    <location>
        <begin position="23"/>
        <end position="211"/>
    </location>
</feature>